<keyword evidence="3" id="KW-1185">Reference proteome</keyword>
<dbReference type="AlphaFoldDB" id="A0A0J7KQG9"/>
<accession>A0A0J7KQG9</accession>
<sequence length="87" mass="9531">MVGADTKWPEVKEMGSSMSAATVIKNFREALATHGIPNIIVFDNGTGFVAIEVKEYLQRHGVKFVQLAPLHPASNGLAERMVQTLKH</sequence>
<dbReference type="STRING" id="67767.A0A0J7KQG9"/>
<dbReference type="InterPro" id="IPR001584">
    <property type="entry name" value="Integrase_cat-core"/>
</dbReference>
<gene>
    <name evidence="2" type="ORF">RF55_7458</name>
</gene>
<proteinExistence type="predicted"/>
<dbReference type="PANTHER" id="PTHR37984:SF13">
    <property type="entry name" value="RIBONUCLEASE H"/>
    <property type="match status" value="1"/>
</dbReference>
<organism evidence="2 3">
    <name type="scientific">Lasius niger</name>
    <name type="common">Black garden ant</name>
    <dbReference type="NCBI Taxonomy" id="67767"/>
    <lineage>
        <taxon>Eukaryota</taxon>
        <taxon>Metazoa</taxon>
        <taxon>Ecdysozoa</taxon>
        <taxon>Arthropoda</taxon>
        <taxon>Hexapoda</taxon>
        <taxon>Insecta</taxon>
        <taxon>Pterygota</taxon>
        <taxon>Neoptera</taxon>
        <taxon>Endopterygota</taxon>
        <taxon>Hymenoptera</taxon>
        <taxon>Apocrita</taxon>
        <taxon>Aculeata</taxon>
        <taxon>Formicoidea</taxon>
        <taxon>Formicidae</taxon>
        <taxon>Formicinae</taxon>
        <taxon>Lasius</taxon>
        <taxon>Lasius</taxon>
    </lineage>
</organism>
<dbReference type="SUPFAM" id="SSF53098">
    <property type="entry name" value="Ribonuclease H-like"/>
    <property type="match status" value="1"/>
</dbReference>
<dbReference type="OrthoDB" id="7554888at2759"/>
<dbReference type="InterPro" id="IPR012337">
    <property type="entry name" value="RNaseH-like_sf"/>
</dbReference>
<dbReference type="InterPro" id="IPR050951">
    <property type="entry name" value="Retrovirus_Pol_polyprotein"/>
</dbReference>
<dbReference type="InterPro" id="IPR036397">
    <property type="entry name" value="RNaseH_sf"/>
</dbReference>
<dbReference type="Gene3D" id="3.30.420.10">
    <property type="entry name" value="Ribonuclease H-like superfamily/Ribonuclease H"/>
    <property type="match status" value="1"/>
</dbReference>
<dbReference type="PANTHER" id="PTHR37984">
    <property type="entry name" value="PROTEIN CBG26694"/>
    <property type="match status" value="1"/>
</dbReference>
<reference evidence="2 3" key="1">
    <citation type="submission" date="2015-04" db="EMBL/GenBank/DDBJ databases">
        <title>Lasius niger genome sequencing.</title>
        <authorList>
            <person name="Konorov E.A."/>
            <person name="Nikitin M.A."/>
            <person name="Kirill M.V."/>
            <person name="Chang P."/>
        </authorList>
    </citation>
    <scope>NUCLEOTIDE SEQUENCE [LARGE SCALE GENOMIC DNA]</scope>
    <source>
        <tissue evidence="2">Whole</tissue>
    </source>
</reference>
<dbReference type="Proteomes" id="UP000036403">
    <property type="component" value="Unassembled WGS sequence"/>
</dbReference>
<protein>
    <submittedName>
        <fullName evidence="2">Integrase core domain protein</fullName>
    </submittedName>
</protein>
<evidence type="ECO:0000313" key="2">
    <source>
        <dbReference type="EMBL" id="KMQ92536.1"/>
    </source>
</evidence>
<name>A0A0J7KQG9_LASNI</name>
<dbReference type="PaxDb" id="67767-A0A0J7KQG9"/>
<feature type="domain" description="Integrase catalytic" evidence="1">
    <location>
        <begin position="1"/>
        <end position="87"/>
    </location>
</feature>
<dbReference type="GO" id="GO:0003676">
    <property type="term" value="F:nucleic acid binding"/>
    <property type="evidence" value="ECO:0007669"/>
    <property type="project" value="InterPro"/>
</dbReference>
<evidence type="ECO:0000259" key="1">
    <source>
        <dbReference type="PROSITE" id="PS50994"/>
    </source>
</evidence>
<dbReference type="EMBL" id="LBMM01004342">
    <property type="protein sequence ID" value="KMQ92536.1"/>
    <property type="molecule type" value="Genomic_DNA"/>
</dbReference>
<dbReference type="GO" id="GO:0015074">
    <property type="term" value="P:DNA integration"/>
    <property type="evidence" value="ECO:0007669"/>
    <property type="project" value="InterPro"/>
</dbReference>
<evidence type="ECO:0000313" key="3">
    <source>
        <dbReference type="Proteomes" id="UP000036403"/>
    </source>
</evidence>
<comment type="caution">
    <text evidence="2">The sequence shown here is derived from an EMBL/GenBank/DDBJ whole genome shotgun (WGS) entry which is preliminary data.</text>
</comment>
<dbReference type="PROSITE" id="PS50994">
    <property type="entry name" value="INTEGRASE"/>
    <property type="match status" value="1"/>
</dbReference>